<keyword evidence="2" id="KW-1185">Reference proteome</keyword>
<protein>
    <recommendedName>
        <fullName evidence="3">Peptidase aspartic putative domain-containing protein</fullName>
    </recommendedName>
</protein>
<gene>
    <name evidence="1" type="ORF">T03_13573</name>
</gene>
<evidence type="ECO:0000313" key="2">
    <source>
        <dbReference type="Proteomes" id="UP000054653"/>
    </source>
</evidence>
<sequence length="89" mass="10366">LSEWLNLSNLPVADQCEERTFTIDVLIGLDYYFNLVGDDVRRDPADQQMVNHCRDYPPDSRRRISRPDLAAILGTRSHWHCHRQPNSST</sequence>
<accession>A0A0V0Z2S7</accession>
<proteinExistence type="predicted"/>
<reference evidence="1 2" key="1">
    <citation type="submission" date="2015-01" db="EMBL/GenBank/DDBJ databases">
        <title>Evolution of Trichinella species and genotypes.</title>
        <authorList>
            <person name="Korhonen P.K."/>
            <person name="Edoardo P."/>
            <person name="Giuseppe L.R."/>
            <person name="Gasser R.B."/>
        </authorList>
    </citation>
    <scope>NUCLEOTIDE SEQUENCE [LARGE SCALE GENOMIC DNA]</scope>
    <source>
        <strain evidence="1">ISS120</strain>
    </source>
</reference>
<dbReference type="AlphaFoldDB" id="A0A0V0Z2S7"/>
<evidence type="ECO:0008006" key="3">
    <source>
        <dbReference type="Google" id="ProtNLM"/>
    </source>
</evidence>
<dbReference type="EMBL" id="JYDI01004521">
    <property type="protein sequence ID" value="KRY06330.1"/>
    <property type="molecule type" value="Genomic_DNA"/>
</dbReference>
<dbReference type="Proteomes" id="UP000054653">
    <property type="component" value="Unassembled WGS sequence"/>
</dbReference>
<comment type="caution">
    <text evidence="1">The sequence shown here is derived from an EMBL/GenBank/DDBJ whole genome shotgun (WGS) entry which is preliminary data.</text>
</comment>
<feature type="non-terminal residue" evidence="1">
    <location>
        <position position="1"/>
    </location>
</feature>
<organism evidence="1 2">
    <name type="scientific">Trichinella britovi</name>
    <name type="common">Parasitic roundworm</name>
    <dbReference type="NCBI Taxonomy" id="45882"/>
    <lineage>
        <taxon>Eukaryota</taxon>
        <taxon>Metazoa</taxon>
        <taxon>Ecdysozoa</taxon>
        <taxon>Nematoda</taxon>
        <taxon>Enoplea</taxon>
        <taxon>Dorylaimia</taxon>
        <taxon>Trichinellida</taxon>
        <taxon>Trichinellidae</taxon>
        <taxon>Trichinella</taxon>
    </lineage>
</organism>
<name>A0A0V0Z2S7_TRIBR</name>
<evidence type="ECO:0000313" key="1">
    <source>
        <dbReference type="EMBL" id="KRY06330.1"/>
    </source>
</evidence>